<dbReference type="Proteomes" id="UP000309872">
    <property type="component" value="Unassembled WGS sequence"/>
</dbReference>
<dbReference type="Gene3D" id="2.180.10.10">
    <property type="entry name" value="RHS repeat-associated core"/>
    <property type="match status" value="1"/>
</dbReference>
<dbReference type="InterPro" id="IPR022385">
    <property type="entry name" value="Rhs_assc_core"/>
</dbReference>
<organism evidence="2 3">
    <name type="scientific">Sphingobacterium alkalisoli</name>
    <dbReference type="NCBI Taxonomy" id="1874115"/>
    <lineage>
        <taxon>Bacteria</taxon>
        <taxon>Pseudomonadati</taxon>
        <taxon>Bacteroidota</taxon>
        <taxon>Sphingobacteriia</taxon>
        <taxon>Sphingobacteriales</taxon>
        <taxon>Sphingobacteriaceae</taxon>
        <taxon>Sphingobacterium</taxon>
    </lineage>
</organism>
<gene>
    <name evidence="2" type="ORF">FAZ19_15820</name>
</gene>
<dbReference type="InterPro" id="IPR050708">
    <property type="entry name" value="T6SS_VgrG/RHS"/>
</dbReference>
<dbReference type="PANTHER" id="PTHR32305">
    <property type="match status" value="1"/>
</dbReference>
<evidence type="ECO:0000313" key="2">
    <source>
        <dbReference type="EMBL" id="TJY63737.1"/>
    </source>
</evidence>
<name>A0A4U0GX85_9SPHI</name>
<dbReference type="EMBL" id="SUKA01000005">
    <property type="protein sequence ID" value="TJY63737.1"/>
    <property type="molecule type" value="Genomic_DNA"/>
</dbReference>
<protein>
    <recommendedName>
        <fullName evidence="4">RHS repeat-associated core domain-containing protein</fullName>
    </recommendedName>
</protein>
<accession>A0A4U0GX85</accession>
<proteinExistence type="predicted"/>
<comment type="caution">
    <text evidence="2">The sequence shown here is derived from an EMBL/GenBank/DDBJ whole genome shotgun (WGS) entry which is preliminary data.</text>
</comment>
<evidence type="ECO:0008006" key="4">
    <source>
        <dbReference type="Google" id="ProtNLM"/>
    </source>
</evidence>
<dbReference type="NCBIfam" id="TIGR03696">
    <property type="entry name" value="Rhs_assc_core"/>
    <property type="match status" value="1"/>
</dbReference>
<reference evidence="2 3" key="1">
    <citation type="submission" date="2019-04" db="EMBL/GenBank/DDBJ databases">
        <title>Sphingobacterium olei sp. nov., isolated from oil-contaminated soil.</title>
        <authorList>
            <person name="Liu B."/>
        </authorList>
    </citation>
    <scope>NUCLEOTIDE SEQUENCE [LARGE SCALE GENOMIC DNA]</scope>
    <source>
        <strain evidence="2 3">Y3L14</strain>
    </source>
</reference>
<dbReference type="AlphaFoldDB" id="A0A4U0GX85"/>
<feature type="region of interest" description="Disordered" evidence="1">
    <location>
        <begin position="211"/>
        <end position="231"/>
    </location>
</feature>
<dbReference type="OrthoDB" id="1191296at2"/>
<dbReference type="PANTHER" id="PTHR32305:SF15">
    <property type="entry name" value="PROTEIN RHSA-RELATED"/>
    <property type="match status" value="1"/>
</dbReference>
<dbReference type="RefSeq" id="WP_136821729.1">
    <property type="nucleotide sequence ID" value="NZ_BMJX01000005.1"/>
</dbReference>
<keyword evidence="3" id="KW-1185">Reference proteome</keyword>
<evidence type="ECO:0000256" key="1">
    <source>
        <dbReference type="SAM" id="MobiDB-lite"/>
    </source>
</evidence>
<sequence>MSNSTQIDVNSSGCLNCGDVFFDQLRVTFTRGKLKEEAHYYPFGLPIAGMGSAAPDMEPNRYKYQGNEHNTQLGLHWMNFNARQYDPQIGRFLGVDPLAAMQGQEHWSPYAAMGNNPAMLVDPWGLSPQLSKGNTQIDDHVGSGAALMARILSLYGGGSFGMGYQHSGALGTASSWGGMSAHSASVYHRHIAGMQWATIIGELASTGSYKRGGGDGGSLTPSNEADIPEGSKLVSSSEDGAVFETVNGYLAVGPPSGDDSGGPWVAAGASIAVLTADDITGIGVVDDIAIPVIAATAVTYDVTQRFYLTYTLIGPGGQRYSGRTSGFGDPYSIMMFRYNSHHMRALGYGSPSVDVYKQGLDGYPAIRGREQQLIDFSGGVGNPKVGNSIRGVGRYNPLGRGYHNLSNSYFGPLSPYTGY</sequence>
<evidence type="ECO:0000313" key="3">
    <source>
        <dbReference type="Proteomes" id="UP000309872"/>
    </source>
</evidence>